<keyword evidence="2" id="KW-1185">Reference proteome</keyword>
<dbReference type="Pfam" id="PF12952">
    <property type="entry name" value="DUF3841"/>
    <property type="match status" value="1"/>
</dbReference>
<dbReference type="Proteomes" id="UP001595748">
    <property type="component" value="Unassembled WGS sequence"/>
</dbReference>
<dbReference type="EMBL" id="JBHRZF010000203">
    <property type="protein sequence ID" value="MFC3862568.1"/>
    <property type="molecule type" value="Genomic_DNA"/>
</dbReference>
<evidence type="ECO:0000313" key="2">
    <source>
        <dbReference type="Proteomes" id="UP001595748"/>
    </source>
</evidence>
<sequence>MRVYTLQPVNVLHTIQRGELYRPDPNLCRAEGFVGDDQSLWRAYRWIAGRLALQHPPPVPEALPVWVWATFNHRSPKPDLRRHHPVTPGVLLELEVDDDRVLLSDFDGWHTALNGWFLGSETEVTAFESQCDQKGYGPAGFWQDEDMRQQVTGSWLKCLDLDWYDPFWHGADTETRKTQGVLWELRPEDVKASRIYRGWPSGK</sequence>
<gene>
    <name evidence="1" type="ORF">ACFOPQ_17530</name>
</gene>
<evidence type="ECO:0000313" key="1">
    <source>
        <dbReference type="EMBL" id="MFC3862568.1"/>
    </source>
</evidence>
<reference evidence="2" key="1">
    <citation type="journal article" date="2019" name="Int. J. Syst. Evol. Microbiol.">
        <title>The Global Catalogue of Microorganisms (GCM) 10K type strain sequencing project: providing services to taxonomists for standard genome sequencing and annotation.</title>
        <authorList>
            <consortium name="The Broad Institute Genomics Platform"/>
            <consortium name="The Broad Institute Genome Sequencing Center for Infectious Disease"/>
            <person name="Wu L."/>
            <person name="Ma J."/>
        </authorList>
    </citation>
    <scope>NUCLEOTIDE SEQUENCE [LARGE SCALE GENOMIC DNA]</scope>
    <source>
        <strain evidence="2">CCTCC AB 2013263</strain>
    </source>
</reference>
<name>A0ABV8AEC9_9DEIO</name>
<accession>A0ABV8AEC9</accession>
<dbReference type="RefSeq" id="WP_380080512.1">
    <property type="nucleotide sequence ID" value="NZ_JBHRZF010000203.1"/>
</dbReference>
<organism evidence="1 2">
    <name type="scientific">Deinococcus antarcticus</name>
    <dbReference type="NCBI Taxonomy" id="1298767"/>
    <lineage>
        <taxon>Bacteria</taxon>
        <taxon>Thermotogati</taxon>
        <taxon>Deinococcota</taxon>
        <taxon>Deinococci</taxon>
        <taxon>Deinococcales</taxon>
        <taxon>Deinococcaceae</taxon>
        <taxon>Deinococcus</taxon>
    </lineage>
</organism>
<protein>
    <submittedName>
        <fullName evidence="1">DUF3841 domain-containing protein</fullName>
    </submittedName>
</protein>
<proteinExistence type="predicted"/>
<comment type="caution">
    <text evidence="1">The sequence shown here is derived from an EMBL/GenBank/DDBJ whole genome shotgun (WGS) entry which is preliminary data.</text>
</comment>
<dbReference type="InterPro" id="IPR024211">
    <property type="entry name" value="DUF3841"/>
</dbReference>